<sequence>MPKYLLIKRGTDDSNAALTAGFEELAATMYCYIEELVKVGAFVAAEVCPVAAVRT</sequence>
<reference evidence="2" key="1">
    <citation type="journal article" date="2019" name="Int. J. Syst. Evol. Microbiol.">
        <title>The Global Catalogue of Microorganisms (GCM) 10K type strain sequencing project: providing services to taxonomists for standard genome sequencing and annotation.</title>
        <authorList>
            <consortium name="The Broad Institute Genomics Platform"/>
            <consortium name="The Broad Institute Genome Sequencing Center for Infectious Disease"/>
            <person name="Wu L."/>
            <person name="Ma J."/>
        </authorList>
    </citation>
    <scope>NUCLEOTIDE SEQUENCE [LARGE SCALE GENOMIC DNA]</scope>
    <source>
        <strain evidence="2">CGMCC 1.15399</strain>
    </source>
</reference>
<dbReference type="Proteomes" id="UP001597097">
    <property type="component" value="Unassembled WGS sequence"/>
</dbReference>
<keyword evidence="2" id="KW-1185">Reference proteome</keyword>
<protein>
    <submittedName>
        <fullName evidence="1">Uncharacterized protein</fullName>
    </submittedName>
</protein>
<name>A0ABW4GT16_9ACTN</name>
<evidence type="ECO:0000313" key="1">
    <source>
        <dbReference type="EMBL" id="MFD1545946.1"/>
    </source>
</evidence>
<proteinExistence type="predicted"/>
<accession>A0ABW4GT16</accession>
<dbReference type="RefSeq" id="WP_219537591.1">
    <property type="nucleotide sequence ID" value="NZ_JAHKRM010000039.1"/>
</dbReference>
<evidence type="ECO:0000313" key="2">
    <source>
        <dbReference type="Proteomes" id="UP001597097"/>
    </source>
</evidence>
<organism evidence="1 2">
    <name type="scientific">Nonomuraea guangzhouensis</name>
    <dbReference type="NCBI Taxonomy" id="1291555"/>
    <lineage>
        <taxon>Bacteria</taxon>
        <taxon>Bacillati</taxon>
        <taxon>Actinomycetota</taxon>
        <taxon>Actinomycetes</taxon>
        <taxon>Streptosporangiales</taxon>
        <taxon>Streptosporangiaceae</taxon>
        <taxon>Nonomuraea</taxon>
    </lineage>
</organism>
<gene>
    <name evidence="1" type="ORF">ACFSJ0_53520</name>
</gene>
<dbReference type="EMBL" id="JBHUCM010000053">
    <property type="protein sequence ID" value="MFD1545946.1"/>
    <property type="molecule type" value="Genomic_DNA"/>
</dbReference>
<comment type="caution">
    <text evidence="1">The sequence shown here is derived from an EMBL/GenBank/DDBJ whole genome shotgun (WGS) entry which is preliminary data.</text>
</comment>